<keyword evidence="3" id="KW-0285">Flavoprotein</keyword>
<gene>
    <name evidence="8" type="ORF">QO015_002437</name>
</gene>
<evidence type="ECO:0000256" key="4">
    <source>
        <dbReference type="ARBA" id="ARBA00022827"/>
    </source>
</evidence>
<evidence type="ECO:0000313" key="9">
    <source>
        <dbReference type="Proteomes" id="UP001223743"/>
    </source>
</evidence>
<evidence type="ECO:0000256" key="2">
    <source>
        <dbReference type="ARBA" id="ARBA00007330"/>
    </source>
</evidence>
<evidence type="ECO:0000256" key="5">
    <source>
        <dbReference type="ARBA" id="ARBA00023002"/>
    </source>
</evidence>
<dbReference type="PRINTS" id="PR01001">
    <property type="entry name" value="FADG3PDH"/>
</dbReference>
<comment type="caution">
    <text evidence="8">The sequence shown here is derived from an EMBL/GenBank/DDBJ whole genome shotgun (WGS) entry which is preliminary data.</text>
</comment>
<dbReference type="InterPro" id="IPR031656">
    <property type="entry name" value="DAO_C"/>
</dbReference>
<dbReference type="InterPro" id="IPR006076">
    <property type="entry name" value="FAD-dep_OxRdtase"/>
</dbReference>
<protein>
    <submittedName>
        <fullName evidence="8">Glycerol-3-phosphate dehydrogenase</fullName>
        <ecNumber evidence="8">1.1.5.3</ecNumber>
    </submittedName>
</protein>
<organism evidence="8 9">
    <name type="scientific">Kaistia geumhonensis</name>
    <dbReference type="NCBI Taxonomy" id="410839"/>
    <lineage>
        <taxon>Bacteria</taxon>
        <taxon>Pseudomonadati</taxon>
        <taxon>Pseudomonadota</taxon>
        <taxon>Alphaproteobacteria</taxon>
        <taxon>Hyphomicrobiales</taxon>
        <taxon>Kaistiaceae</taxon>
        <taxon>Kaistia</taxon>
    </lineage>
</organism>
<dbReference type="Pfam" id="PF16901">
    <property type="entry name" value="DAO_C"/>
    <property type="match status" value="1"/>
</dbReference>
<comment type="similarity">
    <text evidence="2">Belongs to the FAD-dependent glycerol-3-phosphate dehydrogenase family.</text>
</comment>
<proteinExistence type="inferred from homology"/>
<evidence type="ECO:0000259" key="6">
    <source>
        <dbReference type="Pfam" id="PF01266"/>
    </source>
</evidence>
<name>A0ABU0M782_9HYPH</name>
<dbReference type="Gene3D" id="1.10.8.870">
    <property type="entry name" value="Alpha-glycerophosphate oxidase, cap domain"/>
    <property type="match status" value="1"/>
</dbReference>
<evidence type="ECO:0000313" key="8">
    <source>
        <dbReference type="EMBL" id="MDQ0516824.1"/>
    </source>
</evidence>
<dbReference type="GO" id="GO:0004368">
    <property type="term" value="F:glycerol-3-phosphate dehydrogenase (quinone) activity"/>
    <property type="evidence" value="ECO:0007669"/>
    <property type="project" value="UniProtKB-EC"/>
</dbReference>
<feature type="domain" description="Alpha-glycerophosphate oxidase C-terminal" evidence="7">
    <location>
        <begin position="422"/>
        <end position="526"/>
    </location>
</feature>
<evidence type="ECO:0000256" key="3">
    <source>
        <dbReference type="ARBA" id="ARBA00022630"/>
    </source>
</evidence>
<dbReference type="EC" id="1.1.5.3" evidence="8"/>
<keyword evidence="5 8" id="KW-0560">Oxidoreductase</keyword>
<dbReference type="Gene3D" id="3.50.50.60">
    <property type="entry name" value="FAD/NAD(P)-binding domain"/>
    <property type="match status" value="2"/>
</dbReference>
<dbReference type="PANTHER" id="PTHR11985:SF15">
    <property type="entry name" value="GLYCEROL-3-PHOSPHATE DEHYDROGENASE, MITOCHONDRIAL"/>
    <property type="match status" value="1"/>
</dbReference>
<sequence>MTTAAPPLDRARMLAEIAARPDFDVVVVGGGITGAGTFRDLALQGLRVLLVERSDFASGASGALTRIAHGGFRYLERGDIALVRDSVIERDRLLANAPHAVKPIRVVLPLSARLKGLVTAPLGFLRLAKMSGLPGTLAMRLAGLLYDGLAPRPRALPRTRLVARAGFPPRLRPLAPRYRALLTMGEGRIHMPERVAVELVEDGVVAGSGSVALNHCPLVEADGGRLTIEDRLGGTLHVVTARAVVNAAGAHADAVAALFGPAEPMTGGVAGIHLLVDAPEAAAALGDDLLFFEDAARRRLCVTYQIAPGRLLLGTTEAPVADPDAASATPDDEAYLLAALAAALPDLPPPSVVERIVGVRPLLRSSDAQLSARSRDHAVLTRAIGEATLVTVIGGKWTTFRRMAADAADAVLSALGRSRAIDTAALPIGGGRNYRRSDTERTAAEAALVATGVGPRLAARLVETYGSRAPRVAASILAHGADAISDDGRLTHGEVVFFAREEMAATADDIIRRRTDQFFTTADRAALARRIDGMLKD</sequence>
<dbReference type="Gene3D" id="3.30.9.10">
    <property type="entry name" value="D-Amino Acid Oxidase, subunit A, domain 2"/>
    <property type="match status" value="1"/>
</dbReference>
<evidence type="ECO:0000259" key="7">
    <source>
        <dbReference type="Pfam" id="PF16901"/>
    </source>
</evidence>
<dbReference type="EMBL" id="JAUSWJ010000001">
    <property type="protein sequence ID" value="MDQ0516824.1"/>
    <property type="molecule type" value="Genomic_DNA"/>
</dbReference>
<accession>A0ABU0M782</accession>
<evidence type="ECO:0000256" key="1">
    <source>
        <dbReference type="ARBA" id="ARBA00001974"/>
    </source>
</evidence>
<dbReference type="InterPro" id="IPR000447">
    <property type="entry name" value="G3P_DH_FAD-dep"/>
</dbReference>
<feature type="domain" description="FAD dependent oxidoreductase" evidence="6">
    <location>
        <begin position="24"/>
        <end position="399"/>
    </location>
</feature>
<keyword evidence="9" id="KW-1185">Reference proteome</keyword>
<dbReference type="InterPro" id="IPR036188">
    <property type="entry name" value="FAD/NAD-bd_sf"/>
</dbReference>
<keyword evidence="4" id="KW-0274">FAD</keyword>
<dbReference type="SUPFAM" id="SSF51905">
    <property type="entry name" value="FAD/NAD(P)-binding domain"/>
    <property type="match status" value="1"/>
</dbReference>
<reference evidence="8 9" key="1">
    <citation type="submission" date="2023-07" db="EMBL/GenBank/DDBJ databases">
        <title>Genomic Encyclopedia of Type Strains, Phase IV (KMG-IV): sequencing the most valuable type-strain genomes for metagenomic binning, comparative biology and taxonomic classification.</title>
        <authorList>
            <person name="Goeker M."/>
        </authorList>
    </citation>
    <scope>NUCLEOTIDE SEQUENCE [LARGE SCALE GENOMIC DNA]</scope>
    <source>
        <strain evidence="8 9">B1-1</strain>
    </source>
</reference>
<comment type="cofactor">
    <cofactor evidence="1">
        <name>FAD</name>
        <dbReference type="ChEBI" id="CHEBI:57692"/>
    </cofactor>
</comment>
<dbReference type="Proteomes" id="UP001223743">
    <property type="component" value="Unassembled WGS sequence"/>
</dbReference>
<dbReference type="Pfam" id="PF01266">
    <property type="entry name" value="DAO"/>
    <property type="match status" value="1"/>
</dbReference>
<dbReference type="RefSeq" id="WP_266279112.1">
    <property type="nucleotide sequence ID" value="NZ_JAPKNF010000001.1"/>
</dbReference>
<dbReference type="SUPFAM" id="SSF54373">
    <property type="entry name" value="FAD-linked reductases, C-terminal domain"/>
    <property type="match status" value="1"/>
</dbReference>
<dbReference type="PANTHER" id="PTHR11985">
    <property type="entry name" value="GLYCEROL-3-PHOSPHATE DEHYDROGENASE"/>
    <property type="match status" value="1"/>
</dbReference>
<dbReference type="InterPro" id="IPR038299">
    <property type="entry name" value="DAO_C_sf"/>
</dbReference>